<name>A0AAW2IQ70_9LAMI</name>
<gene>
    <name evidence="1" type="ORF">Sangu_2837000</name>
</gene>
<dbReference type="PANTHER" id="PTHR33240:SF15">
    <property type="entry name" value="GAG-PRO-LIKE PROTEIN"/>
    <property type="match status" value="1"/>
</dbReference>
<dbReference type="AlphaFoldDB" id="A0AAW2IQ70"/>
<dbReference type="EMBL" id="JACGWK010001667">
    <property type="protein sequence ID" value="KAL0284235.1"/>
    <property type="molecule type" value="Genomic_DNA"/>
</dbReference>
<dbReference type="PANTHER" id="PTHR33240">
    <property type="entry name" value="OS08G0508500 PROTEIN"/>
    <property type="match status" value="1"/>
</dbReference>
<comment type="caution">
    <text evidence="1">The sequence shown here is derived from an EMBL/GenBank/DDBJ whole genome shotgun (WGS) entry which is preliminary data.</text>
</comment>
<protein>
    <submittedName>
        <fullName evidence="1">Uncharacterized protein</fullName>
    </submittedName>
</protein>
<reference evidence="1" key="2">
    <citation type="journal article" date="2024" name="Plant">
        <title>Genomic evolution and insights into agronomic trait innovations of Sesamum species.</title>
        <authorList>
            <person name="Miao H."/>
            <person name="Wang L."/>
            <person name="Qu L."/>
            <person name="Liu H."/>
            <person name="Sun Y."/>
            <person name="Le M."/>
            <person name="Wang Q."/>
            <person name="Wei S."/>
            <person name="Zheng Y."/>
            <person name="Lin W."/>
            <person name="Duan Y."/>
            <person name="Cao H."/>
            <person name="Xiong S."/>
            <person name="Wang X."/>
            <person name="Wei L."/>
            <person name="Li C."/>
            <person name="Ma Q."/>
            <person name="Ju M."/>
            <person name="Zhao R."/>
            <person name="Li G."/>
            <person name="Mu C."/>
            <person name="Tian Q."/>
            <person name="Mei H."/>
            <person name="Zhang T."/>
            <person name="Gao T."/>
            <person name="Zhang H."/>
        </authorList>
    </citation>
    <scope>NUCLEOTIDE SEQUENCE</scope>
    <source>
        <strain evidence="1">G01</strain>
    </source>
</reference>
<evidence type="ECO:0000313" key="1">
    <source>
        <dbReference type="EMBL" id="KAL0284235.1"/>
    </source>
</evidence>
<reference evidence="1" key="1">
    <citation type="submission" date="2020-06" db="EMBL/GenBank/DDBJ databases">
        <authorList>
            <person name="Li T."/>
            <person name="Hu X."/>
            <person name="Zhang T."/>
            <person name="Song X."/>
            <person name="Zhang H."/>
            <person name="Dai N."/>
            <person name="Sheng W."/>
            <person name="Hou X."/>
            <person name="Wei L."/>
        </authorList>
    </citation>
    <scope>NUCLEOTIDE SEQUENCE</scope>
    <source>
        <strain evidence="1">G01</strain>
        <tissue evidence="1">Leaf</tissue>
    </source>
</reference>
<sequence>MQLARQGKISLEEDSAAINLVLTKCGSLDGKRASCNTTQTINEDGLLKKKDSSNAIEYMSTIIFTDEALLLGSKPHNRPLFVAGYALQQKVKRILINGGSTINILPLRTLKELGIPMDELSNSRPMIQGFNQGGQRAIGIIRMELLMDDMVSTVYSLLKFEENSKN</sequence>
<organism evidence="1">
    <name type="scientific">Sesamum angustifolium</name>
    <dbReference type="NCBI Taxonomy" id="2727405"/>
    <lineage>
        <taxon>Eukaryota</taxon>
        <taxon>Viridiplantae</taxon>
        <taxon>Streptophyta</taxon>
        <taxon>Embryophyta</taxon>
        <taxon>Tracheophyta</taxon>
        <taxon>Spermatophyta</taxon>
        <taxon>Magnoliopsida</taxon>
        <taxon>eudicotyledons</taxon>
        <taxon>Gunneridae</taxon>
        <taxon>Pentapetalae</taxon>
        <taxon>asterids</taxon>
        <taxon>lamiids</taxon>
        <taxon>Lamiales</taxon>
        <taxon>Pedaliaceae</taxon>
        <taxon>Sesamum</taxon>
    </lineage>
</organism>
<accession>A0AAW2IQ70</accession>
<proteinExistence type="predicted"/>